<evidence type="ECO:0000313" key="9">
    <source>
        <dbReference type="Proteomes" id="UP000663850"/>
    </source>
</evidence>
<evidence type="ECO:0000256" key="2">
    <source>
        <dbReference type="ARBA" id="ARBA00005336"/>
    </source>
</evidence>
<dbReference type="Gene3D" id="2.60.40.10">
    <property type="entry name" value="Immunoglobulins"/>
    <property type="match status" value="1"/>
</dbReference>
<dbReference type="PANTHER" id="PTHR42715:SF3">
    <property type="entry name" value="BETA-GLUCOSIDASE B-RELATED"/>
    <property type="match status" value="1"/>
</dbReference>
<dbReference type="EMBL" id="CAJMWZ010006666">
    <property type="protein sequence ID" value="CAE6526051.1"/>
    <property type="molecule type" value="Genomic_DNA"/>
</dbReference>
<dbReference type="Pfam" id="PF07691">
    <property type="entry name" value="PA14"/>
    <property type="match status" value="1"/>
</dbReference>
<dbReference type="InterPro" id="IPR026891">
    <property type="entry name" value="Fn3-like"/>
</dbReference>
<dbReference type="Proteomes" id="UP000663850">
    <property type="component" value="Unassembled WGS sequence"/>
</dbReference>
<dbReference type="FunFam" id="2.60.40.10:FF:000495">
    <property type="entry name" value="Periplasmic beta-glucosidase"/>
    <property type="match status" value="1"/>
</dbReference>
<organism evidence="8 9">
    <name type="scientific">Rhizoctonia solani</name>
    <dbReference type="NCBI Taxonomy" id="456999"/>
    <lineage>
        <taxon>Eukaryota</taxon>
        <taxon>Fungi</taxon>
        <taxon>Dikarya</taxon>
        <taxon>Basidiomycota</taxon>
        <taxon>Agaricomycotina</taxon>
        <taxon>Agaricomycetes</taxon>
        <taxon>Cantharellales</taxon>
        <taxon>Ceratobasidiaceae</taxon>
        <taxon>Rhizoctonia</taxon>
    </lineage>
</organism>
<dbReference type="PANTHER" id="PTHR42715">
    <property type="entry name" value="BETA-GLUCOSIDASE"/>
    <property type="match status" value="1"/>
</dbReference>
<evidence type="ECO:0000256" key="3">
    <source>
        <dbReference type="ARBA" id="ARBA00012744"/>
    </source>
</evidence>
<dbReference type="InterPro" id="IPR002772">
    <property type="entry name" value="Glyco_hydro_3_C"/>
</dbReference>
<dbReference type="EC" id="3.2.1.21" evidence="3 6"/>
<dbReference type="InterPro" id="IPR019800">
    <property type="entry name" value="Glyco_hydro_3_AS"/>
</dbReference>
<dbReference type="Pfam" id="PF14310">
    <property type="entry name" value="Fn3-like"/>
    <property type="match status" value="1"/>
</dbReference>
<feature type="domain" description="PA14" evidence="7">
    <location>
        <begin position="435"/>
        <end position="616"/>
    </location>
</feature>
<keyword evidence="6" id="KW-0624">Polysaccharide degradation</keyword>
<dbReference type="InterPro" id="IPR037524">
    <property type="entry name" value="PA14/GLEYA"/>
</dbReference>
<dbReference type="PROSITE" id="PS51820">
    <property type="entry name" value="PA14"/>
    <property type="match status" value="1"/>
</dbReference>
<keyword evidence="6" id="KW-0119">Carbohydrate metabolism</keyword>
<dbReference type="GO" id="GO:0030245">
    <property type="term" value="P:cellulose catabolic process"/>
    <property type="evidence" value="ECO:0007669"/>
    <property type="project" value="UniProtKB-UniPathway"/>
</dbReference>
<protein>
    <recommendedName>
        <fullName evidence="3 6">beta-glucosidase</fullName>
        <ecNumber evidence="3 6">3.2.1.21</ecNumber>
    </recommendedName>
</protein>
<evidence type="ECO:0000256" key="6">
    <source>
        <dbReference type="RuleBase" id="RU361161"/>
    </source>
</evidence>
<evidence type="ECO:0000259" key="7">
    <source>
        <dbReference type="PROSITE" id="PS51820"/>
    </source>
</evidence>
<dbReference type="InterPro" id="IPR001764">
    <property type="entry name" value="Glyco_hydro_3_N"/>
</dbReference>
<name>A0A8H3HL28_9AGAM</name>
<dbReference type="InterPro" id="IPR050288">
    <property type="entry name" value="Cellulose_deg_GH3"/>
</dbReference>
<reference evidence="8" key="1">
    <citation type="submission" date="2021-01" db="EMBL/GenBank/DDBJ databases">
        <authorList>
            <person name="Kaushik A."/>
        </authorList>
    </citation>
    <scope>NUCLEOTIDE SEQUENCE</scope>
    <source>
        <strain evidence="8">Type strain: AG8-Rh-89/</strain>
    </source>
</reference>
<comment type="catalytic activity">
    <reaction evidence="1 6">
        <text>Hydrolysis of terminal, non-reducing beta-D-glucosyl residues with release of beta-D-glucose.</text>
        <dbReference type="EC" id="3.2.1.21"/>
    </reaction>
</comment>
<evidence type="ECO:0000256" key="1">
    <source>
        <dbReference type="ARBA" id="ARBA00000448"/>
    </source>
</evidence>
<dbReference type="Gene3D" id="2.60.120.260">
    <property type="entry name" value="Galactose-binding domain-like"/>
    <property type="match status" value="1"/>
</dbReference>
<dbReference type="SUPFAM" id="SSF52279">
    <property type="entry name" value="Beta-D-glucan exohydrolase, C-terminal domain"/>
    <property type="match status" value="1"/>
</dbReference>
<comment type="pathway">
    <text evidence="6">Glycan metabolism; cellulose degradation.</text>
</comment>
<keyword evidence="4 6" id="KW-0378">Hydrolase</keyword>
<comment type="caution">
    <text evidence="8">The sequence shown here is derived from an EMBL/GenBank/DDBJ whole genome shotgun (WGS) entry which is preliminary data.</text>
</comment>
<dbReference type="GO" id="GO:0008422">
    <property type="term" value="F:beta-glucosidase activity"/>
    <property type="evidence" value="ECO:0007669"/>
    <property type="project" value="UniProtKB-EC"/>
</dbReference>
<dbReference type="InterPro" id="IPR036881">
    <property type="entry name" value="Glyco_hydro_3_C_sf"/>
</dbReference>
<sequence>MTPRPFKALDIEDVISKLSLNEKTRLLAGIDMWHTYAVPRLGIPSLRFTDGPNGARGTKFFEGVPAACFPAATGLGSSWDPEFIQKVGQAIGRDCKDKGQPIFLDTYPSYLNPTTLSPHYPGCHVLLGPTINIQRSPLGGRGFESYSEDPLLSGTLARAFIKGVQSEGVSATIKHYVTNDSEFERMSISSELSTRALREIYLRPFELACRDPETAPWAVMTAYNRVNGVHASENKYLLDSVLRKQWGWDGMVMSDWYGTYSADTSIKAGLDLEMPGPPTWRADALQRCVVAQKIRVPEIDARVREASVLKLINRVAASGIPENADESGEPKPETVDLLRQAAGHANVLLKNSDSLLPISAKDVASIAVIGPNADSSVFSGGGSANLRPYKHTTVLDGIATALKDAGNKVEVKYTLGAHAHKEAPLLGVKHLKTKAGEPGYDIEWFNEDPVQNPNAKRVHYTCGTTSFAFFNDNLPGDDVLHQECWATMTAIFTPEHEFGAAATGLVDVYVDGKKIVDNSTNPVPGRASFVPTQFPGINLESTDVFFMTGTIEVLNTVELTAGKPAEIKLQFTSPVAARAKGFTQIGAGSLSLEGRGGCRWGGGRAFEDDQGIKEAVDLAKKVEKVVLVVGLNNDWESEGYDRDNMELPRATNRLVSAVLEANKNTAVVVISGTPVAMPWAESTSTIVQSFYSGGEAGNGLADVLFGKVNPSSRLPLSFPIRDEDTPSYLNFPGQNGKVLYAEGVFVGYRHYLTYKKKVLFPFGYGLSYTQFEHSDLKISGEIGKDSTVKVSVTVKNVGKVAGRDVVQVYVRDLVSRLDRPVKELKGFAKSSLLEPGKSETITIILDKYAFAYFDDWAGEGRDGEGLWVAEAGEFEIIAAPTSQDAGITASIALKQTFEWL</sequence>
<dbReference type="PRINTS" id="PR00133">
    <property type="entry name" value="GLHYDRLASE3"/>
</dbReference>
<dbReference type="InterPro" id="IPR011658">
    <property type="entry name" value="PA14_dom"/>
</dbReference>
<dbReference type="OrthoDB" id="3227939at2759"/>
<evidence type="ECO:0000256" key="5">
    <source>
        <dbReference type="ARBA" id="ARBA00023295"/>
    </source>
</evidence>
<dbReference type="PROSITE" id="PS00775">
    <property type="entry name" value="GLYCOSYL_HYDROL_F3"/>
    <property type="match status" value="1"/>
</dbReference>
<dbReference type="SUPFAM" id="SSF51445">
    <property type="entry name" value="(Trans)glycosidases"/>
    <property type="match status" value="1"/>
</dbReference>
<comment type="similarity">
    <text evidence="2 6">Belongs to the glycosyl hydrolase 3 family.</text>
</comment>
<keyword evidence="5 6" id="KW-0326">Glycosidase</keyword>
<accession>A0A8H3HL28</accession>
<dbReference type="Gene3D" id="3.20.20.300">
    <property type="entry name" value="Glycoside hydrolase, family 3, N-terminal domain"/>
    <property type="match status" value="1"/>
</dbReference>
<gene>
    <name evidence="8" type="ORF">RDB_LOCUS124043</name>
</gene>
<dbReference type="InterPro" id="IPR013783">
    <property type="entry name" value="Ig-like_fold"/>
</dbReference>
<dbReference type="Pfam" id="PF01915">
    <property type="entry name" value="Glyco_hydro_3_C"/>
    <property type="match status" value="1"/>
</dbReference>
<proteinExistence type="inferred from homology"/>
<dbReference type="UniPathway" id="UPA00696"/>
<dbReference type="InterPro" id="IPR036962">
    <property type="entry name" value="Glyco_hydro_3_N_sf"/>
</dbReference>
<dbReference type="AlphaFoldDB" id="A0A8H3HL28"/>
<evidence type="ECO:0000313" key="8">
    <source>
        <dbReference type="EMBL" id="CAE6526051.1"/>
    </source>
</evidence>
<evidence type="ECO:0000256" key="4">
    <source>
        <dbReference type="ARBA" id="ARBA00022801"/>
    </source>
</evidence>
<dbReference type="Gene3D" id="3.40.50.1700">
    <property type="entry name" value="Glycoside hydrolase family 3 C-terminal domain"/>
    <property type="match status" value="1"/>
</dbReference>
<dbReference type="SMART" id="SM01217">
    <property type="entry name" value="Fn3_like"/>
    <property type="match status" value="1"/>
</dbReference>
<dbReference type="Pfam" id="PF00933">
    <property type="entry name" value="Glyco_hydro_3"/>
    <property type="match status" value="1"/>
</dbReference>
<dbReference type="InterPro" id="IPR017853">
    <property type="entry name" value="GH"/>
</dbReference>